<dbReference type="Pfam" id="PF10617">
    <property type="entry name" value="DUF2474"/>
    <property type="match status" value="1"/>
</dbReference>
<dbReference type="Proteomes" id="UP000533905">
    <property type="component" value="Unassembled WGS sequence"/>
</dbReference>
<keyword evidence="3" id="KW-1185">Reference proteome</keyword>
<evidence type="ECO:0000313" key="3">
    <source>
        <dbReference type="Proteomes" id="UP000533905"/>
    </source>
</evidence>
<reference evidence="2 3" key="1">
    <citation type="submission" date="2020-04" db="EMBL/GenBank/DDBJ databases">
        <title>Massilia sp. nov., a cold adapted bacteria isolated from Arctic soil.</title>
        <authorList>
            <person name="Son J."/>
            <person name="Ka J.-O."/>
        </authorList>
    </citation>
    <scope>NUCLEOTIDE SEQUENCE [LARGE SCALE GENOMIC DNA]</scope>
    <source>
        <strain evidence="2 3">ML15P13</strain>
    </source>
</reference>
<feature type="transmembrane region" description="Helical" evidence="1">
    <location>
        <begin position="28"/>
        <end position="49"/>
    </location>
</feature>
<dbReference type="AlphaFoldDB" id="A0A7Y2JVS8"/>
<keyword evidence="1" id="KW-0812">Transmembrane</keyword>
<comment type="caution">
    <text evidence="2">The sequence shown here is derived from an EMBL/GenBank/DDBJ whole genome shotgun (WGS) entry which is preliminary data.</text>
</comment>
<proteinExistence type="predicted"/>
<dbReference type="EMBL" id="JABAIV010000001">
    <property type="protein sequence ID" value="NNG21945.1"/>
    <property type="molecule type" value="Genomic_DNA"/>
</dbReference>
<dbReference type="InterPro" id="IPR018895">
    <property type="entry name" value="DUF2474"/>
</dbReference>
<name>A0A7Y2JVS8_9BURK</name>
<keyword evidence="1" id="KW-1133">Transmembrane helix</keyword>
<organism evidence="2 3">
    <name type="scientific">Telluria aromaticivorans</name>
    <dbReference type="NCBI Taxonomy" id="2725995"/>
    <lineage>
        <taxon>Bacteria</taxon>
        <taxon>Pseudomonadati</taxon>
        <taxon>Pseudomonadota</taxon>
        <taxon>Betaproteobacteria</taxon>
        <taxon>Burkholderiales</taxon>
        <taxon>Oxalobacteraceae</taxon>
        <taxon>Telluria group</taxon>
        <taxon>Telluria</taxon>
    </lineage>
</organism>
<gene>
    <name evidence="2" type="ORF">HGB41_02835</name>
</gene>
<accession>A0A7Y2JVS8</accession>
<evidence type="ECO:0000313" key="2">
    <source>
        <dbReference type="EMBL" id="NNG21945.1"/>
    </source>
</evidence>
<sequence>MAGPKVGQEAGPKGGQGRATRREWLHRLGWMVALWAGGVFTLAAVAYVIRVIMHALGMR</sequence>
<keyword evidence="1" id="KW-0472">Membrane</keyword>
<dbReference type="RefSeq" id="WP_171080868.1">
    <property type="nucleotide sequence ID" value="NZ_JABAIV010000001.1"/>
</dbReference>
<protein>
    <submittedName>
        <fullName evidence="2">DUF2474 domain-containing protein</fullName>
    </submittedName>
</protein>
<evidence type="ECO:0000256" key="1">
    <source>
        <dbReference type="SAM" id="Phobius"/>
    </source>
</evidence>